<dbReference type="OrthoDB" id="1949859at2"/>
<accession>B0TB40</accession>
<keyword evidence="2" id="KW-1185">Reference proteome</keyword>
<dbReference type="Proteomes" id="UP000008550">
    <property type="component" value="Chromosome"/>
</dbReference>
<dbReference type="EMBL" id="CP000930">
    <property type="protein sequence ID" value="ABZ83767.1"/>
    <property type="molecule type" value="Genomic_DNA"/>
</dbReference>
<dbReference type="eggNOG" id="ENOG502ZC81">
    <property type="taxonomic scope" value="Bacteria"/>
</dbReference>
<dbReference type="HOGENOM" id="CLU_799099_0_0_9"/>
<evidence type="ECO:0000313" key="1">
    <source>
        <dbReference type="EMBL" id="ABZ83767.1"/>
    </source>
</evidence>
<organism evidence="1 2">
    <name type="scientific">Heliobacterium modesticaldum (strain ATCC 51547 / Ice1)</name>
    <dbReference type="NCBI Taxonomy" id="498761"/>
    <lineage>
        <taxon>Bacteria</taxon>
        <taxon>Bacillati</taxon>
        <taxon>Bacillota</taxon>
        <taxon>Clostridia</taxon>
        <taxon>Eubacteriales</taxon>
        <taxon>Heliobacteriaceae</taxon>
        <taxon>Heliomicrobium</taxon>
    </lineage>
</organism>
<name>B0TB40_HELMI</name>
<gene>
    <name evidence="1" type="ORF">HM1_0788</name>
</gene>
<dbReference type="KEGG" id="hmo:HM1_0788"/>
<protein>
    <submittedName>
        <fullName evidence="1">Uncharacterized protein</fullName>
    </submittedName>
</protein>
<dbReference type="STRING" id="498761.HM1_0788"/>
<proteinExistence type="predicted"/>
<dbReference type="RefSeq" id="WP_012282289.1">
    <property type="nucleotide sequence ID" value="NC_010337.2"/>
</dbReference>
<reference evidence="1 2" key="1">
    <citation type="journal article" date="2008" name="J. Bacteriol.">
        <title>The genome of Heliobacterium modesticaldum, a phototrophic representative of the Firmicutes containing the simplest photosynthetic apparatus.</title>
        <authorList>
            <person name="Sattley W.M."/>
            <person name="Madigan M.T."/>
            <person name="Swingley W.D."/>
            <person name="Cheung P.C."/>
            <person name="Clocksin K.M."/>
            <person name="Conrad A.L."/>
            <person name="Dejesa L.C."/>
            <person name="Honchak B.M."/>
            <person name="Jung D.O."/>
            <person name="Karbach L.E."/>
            <person name="Kurdoglu A."/>
            <person name="Lahiri S."/>
            <person name="Mastrian S.D."/>
            <person name="Page L.E."/>
            <person name="Taylor H.L."/>
            <person name="Wang Z.T."/>
            <person name="Raymond J."/>
            <person name="Chen M."/>
            <person name="Blankenship R.E."/>
            <person name="Touchman J.W."/>
        </authorList>
    </citation>
    <scope>NUCLEOTIDE SEQUENCE [LARGE SCALE GENOMIC DNA]</scope>
    <source>
        <strain evidence="2">ATCC 51547 / Ice1</strain>
    </source>
</reference>
<dbReference type="AlphaFoldDB" id="B0TB40"/>
<evidence type="ECO:0000313" key="2">
    <source>
        <dbReference type="Proteomes" id="UP000008550"/>
    </source>
</evidence>
<sequence length="356" mass="40755">MSDRHLDRPTAHGDIKPFVRDCLRRSGAVVEESGYELWEVLLSDDLSRRCREEHLCLTFDAEVARESPDALFVTYGSPFLDAVVEQAKVYGDYTQLYWPGTSAQPPQNLLKKIHDQIQFQRCRPPSVEMVWTAEHRFYAFFFLCTFHSFEKTEVLLPVVIDGYRGERREDFFQWWDTVLPAETPAYNYTPAPAMSPEAAYLAACSIAEQDAQEQAQAIYNRSAAFRRRELGKIAAYYVETEAALQKKLEAADTAEKRARLTAQIDATRADRERRLLDAQDRYRVKGDVRLDHVMTLAMPRIHVKLNLQLGKQVFQPVVLYNPINGQVEPLRCERCGKTVTAVLPDREGKLICGQGC</sequence>